<organism evidence="2 3">
    <name type="scientific">Candidatus Phocaeicola excrementipullorum</name>
    <dbReference type="NCBI Taxonomy" id="2838731"/>
    <lineage>
        <taxon>Bacteria</taxon>
        <taxon>Pseudomonadati</taxon>
        <taxon>Bacteroidota</taxon>
        <taxon>Bacteroidia</taxon>
        <taxon>Bacteroidales</taxon>
        <taxon>Bacteroidaceae</taxon>
        <taxon>Phocaeicola</taxon>
    </lineage>
</organism>
<dbReference type="Proteomes" id="UP000784286">
    <property type="component" value="Unassembled WGS sequence"/>
</dbReference>
<evidence type="ECO:0000259" key="1">
    <source>
        <dbReference type="Pfam" id="PF20251"/>
    </source>
</evidence>
<dbReference type="AlphaFoldDB" id="A0A948TMG0"/>
<gene>
    <name evidence="2" type="ORF">H9928_06245</name>
</gene>
<dbReference type="InterPro" id="IPR046878">
    <property type="entry name" value="Big_14"/>
</dbReference>
<feature type="domain" description="Bacterial Ig-like" evidence="1">
    <location>
        <begin position="162"/>
        <end position="249"/>
    </location>
</feature>
<dbReference type="Pfam" id="PF20251">
    <property type="entry name" value="Big_14"/>
    <property type="match status" value="1"/>
</dbReference>
<sequence>MRRSNRCSYENNAAFTCRMPACLDRMCRQAAGKHPQAVADTVQTVQEDTVLRCVEDSLASGQKLGGGKFLSEKELDALQEEIWKRLRMPENKAVRANVSMSGVGLQEVTFWLVMNTPERRKEFREKIMDAPCLRFEGSDGNEPCTKVGTSDTLGIRLEPFSPSFPAESEKAFFALHNWSGMELTYGARYSLACERNGRWYVLPLRGSFVDLGYVLSPGDSATFEANLLPDVHPNKPGRYRYFKEVSVGESRRKILMMAEFRLK</sequence>
<reference evidence="2" key="2">
    <citation type="submission" date="2021-04" db="EMBL/GenBank/DDBJ databases">
        <authorList>
            <person name="Gilroy R."/>
        </authorList>
    </citation>
    <scope>NUCLEOTIDE SEQUENCE</scope>
    <source>
        <strain evidence="2">8470</strain>
    </source>
</reference>
<protein>
    <recommendedName>
        <fullName evidence="1">Bacterial Ig-like domain-containing protein</fullName>
    </recommendedName>
</protein>
<accession>A0A948TMG0</accession>
<comment type="caution">
    <text evidence="2">The sequence shown here is derived from an EMBL/GenBank/DDBJ whole genome shotgun (WGS) entry which is preliminary data.</text>
</comment>
<name>A0A948TMG0_9BACT</name>
<evidence type="ECO:0000313" key="3">
    <source>
        <dbReference type="Proteomes" id="UP000784286"/>
    </source>
</evidence>
<evidence type="ECO:0000313" key="2">
    <source>
        <dbReference type="EMBL" id="MBU3856142.1"/>
    </source>
</evidence>
<dbReference type="EMBL" id="JAHLFJ010000058">
    <property type="protein sequence ID" value="MBU3856142.1"/>
    <property type="molecule type" value="Genomic_DNA"/>
</dbReference>
<reference evidence="2" key="1">
    <citation type="journal article" date="2021" name="PeerJ">
        <title>Extensive microbial diversity within the chicken gut microbiome revealed by metagenomics and culture.</title>
        <authorList>
            <person name="Gilroy R."/>
            <person name="Ravi A."/>
            <person name="Getino M."/>
            <person name="Pursley I."/>
            <person name="Horton D.L."/>
            <person name="Alikhan N.F."/>
            <person name="Baker D."/>
            <person name="Gharbi K."/>
            <person name="Hall N."/>
            <person name="Watson M."/>
            <person name="Adriaenssens E.M."/>
            <person name="Foster-Nyarko E."/>
            <person name="Jarju S."/>
            <person name="Secka A."/>
            <person name="Antonio M."/>
            <person name="Oren A."/>
            <person name="Chaudhuri R.R."/>
            <person name="La Ragione R."/>
            <person name="Hildebrand F."/>
            <person name="Pallen M.J."/>
        </authorList>
    </citation>
    <scope>NUCLEOTIDE SEQUENCE</scope>
    <source>
        <strain evidence="2">8470</strain>
    </source>
</reference>
<proteinExistence type="predicted"/>